<gene>
    <name evidence="3" type="ORF">RDB_LOCUS14698</name>
</gene>
<evidence type="ECO:0000256" key="1">
    <source>
        <dbReference type="SAM" id="MobiDB-lite"/>
    </source>
</evidence>
<evidence type="ECO:0000313" key="4">
    <source>
        <dbReference type="Proteomes" id="UP000663843"/>
    </source>
</evidence>
<dbReference type="InterPro" id="IPR045338">
    <property type="entry name" value="DUF6535"/>
</dbReference>
<reference evidence="3" key="1">
    <citation type="submission" date="2021-01" db="EMBL/GenBank/DDBJ databases">
        <authorList>
            <person name="Kaushik A."/>
        </authorList>
    </citation>
    <scope>NUCLEOTIDE SEQUENCE</scope>
    <source>
        <strain evidence="3">AG2-2IIIB</strain>
    </source>
</reference>
<name>A0A8H2WD01_9AGAM</name>
<evidence type="ECO:0000259" key="2">
    <source>
        <dbReference type="Pfam" id="PF20153"/>
    </source>
</evidence>
<sequence>MSLILPTNLSNTRKGSKKPDKNDIMFACDYPALAQRDEILETGLLHTGNQLYAQDDTAKTDSPPRKRAPVTVALVDADPVQIMDPDEYGAELGKEARVWKVYVQETDKWDRELVDGWNKSLDVILVFAALFSAVSTS</sequence>
<dbReference type="AlphaFoldDB" id="A0A8H2WD01"/>
<dbReference type="EMBL" id="CAJMWT010000935">
    <property type="protein sequence ID" value="CAE6365037.1"/>
    <property type="molecule type" value="Genomic_DNA"/>
</dbReference>
<comment type="caution">
    <text evidence="3">The sequence shown here is derived from an EMBL/GenBank/DDBJ whole genome shotgun (WGS) entry which is preliminary data.</text>
</comment>
<proteinExistence type="predicted"/>
<accession>A0A8H2WD01</accession>
<dbReference type="Proteomes" id="UP000663843">
    <property type="component" value="Unassembled WGS sequence"/>
</dbReference>
<evidence type="ECO:0000313" key="3">
    <source>
        <dbReference type="EMBL" id="CAE6365037.1"/>
    </source>
</evidence>
<feature type="compositionally biased region" description="Polar residues" evidence="1">
    <location>
        <begin position="1"/>
        <end position="13"/>
    </location>
</feature>
<dbReference type="Pfam" id="PF20153">
    <property type="entry name" value="DUF6535"/>
    <property type="match status" value="1"/>
</dbReference>
<feature type="region of interest" description="Disordered" evidence="1">
    <location>
        <begin position="1"/>
        <end position="20"/>
    </location>
</feature>
<protein>
    <recommendedName>
        <fullName evidence="2">DUF6535 domain-containing protein</fullName>
    </recommendedName>
</protein>
<feature type="domain" description="DUF6535" evidence="2">
    <location>
        <begin position="99"/>
        <end position="137"/>
    </location>
</feature>
<organism evidence="3 4">
    <name type="scientific">Rhizoctonia solani</name>
    <dbReference type="NCBI Taxonomy" id="456999"/>
    <lineage>
        <taxon>Eukaryota</taxon>
        <taxon>Fungi</taxon>
        <taxon>Dikarya</taxon>
        <taxon>Basidiomycota</taxon>
        <taxon>Agaricomycotina</taxon>
        <taxon>Agaricomycetes</taxon>
        <taxon>Cantharellales</taxon>
        <taxon>Ceratobasidiaceae</taxon>
        <taxon>Rhizoctonia</taxon>
    </lineage>
</organism>